<keyword evidence="1 4" id="KW-0328">Glycosyltransferase</keyword>
<dbReference type="PANTHER" id="PTHR12526:SF629">
    <property type="entry name" value="TEICHURONIC ACID BIOSYNTHESIS GLYCOSYLTRANSFERASE TUAH-RELATED"/>
    <property type="match status" value="1"/>
</dbReference>
<accession>A0A1V4IYB7</accession>
<sequence length="374" mass="43344">MKICMLTTTHNALDSRVFCKEAITLKSKYEDVTIIAPDINNYYMVEGIKIIGITRADNLMQRYKLIDELLLKAKQVNADIYHFHDYEILLKIKKLKKSNPKCKLIYDVHEDFPDMMCMSNNIPHCAAFIMSKFVAATEKLIASSMDYVITADGAVEKRFLKINKNTKAIYNFPSIKMVMLSQQDKKDFDIIYEGALTLERGIFELVKSIKIIKDTYKPDVKLLLLYSSMDSYVQNVVKQYIKDNNLIENIVFIDRVPHDEVFSYICRSKIGAVLLKPYKKYFKNIPIKQFEYMSCGIPVVGSDLPPISMFVNKYNSGIVVNPEDISEIAKSFIRLLKDDRMRTEMGLNGIYAIRQDFNWENMSDSLLKIYNTFQ</sequence>
<evidence type="ECO:0000313" key="5">
    <source>
        <dbReference type="Proteomes" id="UP000190080"/>
    </source>
</evidence>
<dbReference type="SUPFAM" id="SSF53756">
    <property type="entry name" value="UDP-Glycosyltransferase/glycogen phosphorylase"/>
    <property type="match status" value="1"/>
</dbReference>
<proteinExistence type="predicted"/>
<dbReference type="OrthoDB" id="9813214at2"/>
<evidence type="ECO:0000256" key="1">
    <source>
        <dbReference type="ARBA" id="ARBA00022676"/>
    </source>
</evidence>
<organism evidence="4 5">
    <name type="scientific">Clostridium oryzae</name>
    <dbReference type="NCBI Taxonomy" id="1450648"/>
    <lineage>
        <taxon>Bacteria</taxon>
        <taxon>Bacillati</taxon>
        <taxon>Bacillota</taxon>
        <taxon>Clostridia</taxon>
        <taxon>Eubacteriales</taxon>
        <taxon>Clostridiaceae</taxon>
        <taxon>Clostridium</taxon>
    </lineage>
</organism>
<evidence type="ECO:0000313" key="4">
    <source>
        <dbReference type="EMBL" id="OPJ65041.1"/>
    </source>
</evidence>
<evidence type="ECO:0000256" key="2">
    <source>
        <dbReference type="ARBA" id="ARBA00022679"/>
    </source>
</evidence>
<dbReference type="PANTHER" id="PTHR12526">
    <property type="entry name" value="GLYCOSYLTRANSFERASE"/>
    <property type="match status" value="1"/>
</dbReference>
<dbReference type="Gene3D" id="3.40.50.2000">
    <property type="entry name" value="Glycogen Phosphorylase B"/>
    <property type="match status" value="2"/>
</dbReference>
<dbReference type="EMBL" id="MZGV01000001">
    <property type="protein sequence ID" value="OPJ65041.1"/>
    <property type="molecule type" value="Genomic_DNA"/>
</dbReference>
<dbReference type="STRING" id="1450648.CLORY_00410"/>
<protein>
    <submittedName>
        <fullName evidence="4">D-inositol-3-phosphate glycosyltransferase</fullName>
        <ecNumber evidence="4">2.4.1.250</ecNumber>
    </submittedName>
</protein>
<keyword evidence="2 4" id="KW-0808">Transferase</keyword>
<feature type="domain" description="Glycosyl transferase family 1" evidence="3">
    <location>
        <begin position="183"/>
        <end position="349"/>
    </location>
</feature>
<evidence type="ECO:0000259" key="3">
    <source>
        <dbReference type="Pfam" id="PF00534"/>
    </source>
</evidence>
<comment type="caution">
    <text evidence="4">The sequence shown here is derived from an EMBL/GenBank/DDBJ whole genome shotgun (WGS) entry which is preliminary data.</text>
</comment>
<reference evidence="4 5" key="1">
    <citation type="submission" date="2017-03" db="EMBL/GenBank/DDBJ databases">
        <title>Genome sequence of Clostridium oryzae DSM 28571.</title>
        <authorList>
            <person name="Poehlein A."/>
            <person name="Daniel R."/>
        </authorList>
    </citation>
    <scope>NUCLEOTIDE SEQUENCE [LARGE SCALE GENOMIC DNA]</scope>
    <source>
        <strain evidence="4 5">DSM 28571</strain>
    </source>
</reference>
<dbReference type="Pfam" id="PF00534">
    <property type="entry name" value="Glycos_transf_1"/>
    <property type="match status" value="1"/>
</dbReference>
<dbReference type="RefSeq" id="WP_079421566.1">
    <property type="nucleotide sequence ID" value="NZ_MZGV01000001.1"/>
</dbReference>
<dbReference type="AlphaFoldDB" id="A0A1V4IYB7"/>
<dbReference type="Proteomes" id="UP000190080">
    <property type="component" value="Unassembled WGS sequence"/>
</dbReference>
<dbReference type="InterPro" id="IPR001296">
    <property type="entry name" value="Glyco_trans_1"/>
</dbReference>
<dbReference type="GO" id="GO:0102710">
    <property type="term" value="F:D-inositol-3-phosphate glycosyltransferase activity"/>
    <property type="evidence" value="ECO:0007669"/>
    <property type="project" value="UniProtKB-EC"/>
</dbReference>
<gene>
    <name evidence="4" type="primary">mshA</name>
    <name evidence="4" type="ORF">CLORY_00410</name>
</gene>
<dbReference type="EC" id="2.4.1.250" evidence="4"/>
<name>A0A1V4IYB7_9CLOT</name>
<keyword evidence="5" id="KW-1185">Reference proteome</keyword>